<dbReference type="GO" id="GO:0003700">
    <property type="term" value="F:DNA-binding transcription factor activity"/>
    <property type="evidence" value="ECO:0007669"/>
    <property type="project" value="InterPro"/>
</dbReference>
<feature type="domain" description="HTH araC/xylS-type" evidence="4">
    <location>
        <begin position="186"/>
        <end position="282"/>
    </location>
</feature>
<dbReference type="InterPro" id="IPR018060">
    <property type="entry name" value="HTH_AraC"/>
</dbReference>
<dbReference type="InterPro" id="IPR054015">
    <property type="entry name" value="ExsA-like_N"/>
</dbReference>
<accession>F4C1B2</accession>
<name>F4C1B2_SPHS2</name>
<keyword evidence="3" id="KW-0804">Transcription</keyword>
<dbReference type="AlphaFoldDB" id="F4C1B2"/>
<dbReference type="HOGENOM" id="CLU_073843_0_0_10"/>
<organism evidence="5">
    <name type="scientific">Sphingobacterium sp. (strain 21)</name>
    <dbReference type="NCBI Taxonomy" id="743722"/>
    <lineage>
        <taxon>Bacteria</taxon>
        <taxon>Pseudomonadati</taxon>
        <taxon>Bacteroidota</taxon>
        <taxon>Sphingobacteriia</taxon>
        <taxon>Sphingobacteriales</taxon>
        <taxon>Sphingobacteriaceae</taxon>
        <taxon>Sphingobacterium</taxon>
    </lineage>
</organism>
<evidence type="ECO:0000313" key="5">
    <source>
        <dbReference type="EMBL" id="ADZ78046.1"/>
    </source>
</evidence>
<dbReference type="PANTHER" id="PTHR43280">
    <property type="entry name" value="ARAC-FAMILY TRANSCRIPTIONAL REGULATOR"/>
    <property type="match status" value="1"/>
</dbReference>
<dbReference type="SMART" id="SM00342">
    <property type="entry name" value="HTH_ARAC"/>
    <property type="match status" value="1"/>
</dbReference>
<keyword evidence="2" id="KW-0238">DNA-binding</keyword>
<dbReference type="GO" id="GO:0043565">
    <property type="term" value="F:sequence-specific DNA binding"/>
    <property type="evidence" value="ECO:0007669"/>
    <property type="project" value="InterPro"/>
</dbReference>
<gene>
    <name evidence="5" type="ordered locus">Sph21_1484</name>
</gene>
<dbReference type="PATRIC" id="fig|743722.3.peg.1592"/>
<proteinExistence type="predicted"/>
<dbReference type="InterPro" id="IPR009057">
    <property type="entry name" value="Homeodomain-like_sf"/>
</dbReference>
<dbReference type="eggNOG" id="COG2207">
    <property type="taxonomic scope" value="Bacteria"/>
</dbReference>
<dbReference type="Pfam" id="PF22200">
    <property type="entry name" value="ExsA_N"/>
    <property type="match status" value="1"/>
</dbReference>
<dbReference type="Pfam" id="PF12833">
    <property type="entry name" value="HTH_18"/>
    <property type="match status" value="1"/>
</dbReference>
<sequence>MLTTIRLFYKLPMSEPKTNGRSSPIAYSCYFNRNREGEQFAPEHVFSYQLSGTLLINTGDSEHVFNEGDFRFIKRNQLLKFVKQPPVGGVFKSISIYLDQPMLRDFSIVYGYKAIEEPFRGEAVMRLNGGALCKSFMDSLMPYTGSDQAIPQQLQVLKQHEAVMILLQSKPELQNILFDFTEPGKIDLEAFMNKNFHFNVQLKRFAYLTGRSLATFKRDFEHIFHTSPSKWLQQRRLQEAHYLIKEKGRAPSDVYLEIGFEDLSHFSFAFKKMYGMPPSKLV</sequence>
<dbReference type="PROSITE" id="PS01124">
    <property type="entry name" value="HTH_ARAC_FAMILY_2"/>
    <property type="match status" value="1"/>
</dbReference>
<protein>
    <submittedName>
        <fullName evidence="5">Helix-turn-helix, AraC domain</fullName>
    </submittedName>
</protein>
<keyword evidence="1" id="KW-0805">Transcription regulation</keyword>
<evidence type="ECO:0000259" key="4">
    <source>
        <dbReference type="PROSITE" id="PS01124"/>
    </source>
</evidence>
<dbReference type="KEGG" id="shg:Sph21_1484"/>
<evidence type="ECO:0000256" key="2">
    <source>
        <dbReference type="ARBA" id="ARBA00023125"/>
    </source>
</evidence>
<dbReference type="SUPFAM" id="SSF46689">
    <property type="entry name" value="Homeodomain-like"/>
    <property type="match status" value="1"/>
</dbReference>
<dbReference type="EMBL" id="CP002584">
    <property type="protein sequence ID" value="ADZ78046.1"/>
    <property type="molecule type" value="Genomic_DNA"/>
</dbReference>
<dbReference type="PANTHER" id="PTHR43280:SF2">
    <property type="entry name" value="HTH-TYPE TRANSCRIPTIONAL REGULATOR EXSA"/>
    <property type="match status" value="1"/>
</dbReference>
<dbReference type="STRING" id="743722.Sph21_1484"/>
<evidence type="ECO:0000256" key="3">
    <source>
        <dbReference type="ARBA" id="ARBA00023163"/>
    </source>
</evidence>
<evidence type="ECO:0000256" key="1">
    <source>
        <dbReference type="ARBA" id="ARBA00023015"/>
    </source>
</evidence>
<reference evidence="5" key="1">
    <citation type="submission" date="2011-03" db="EMBL/GenBank/DDBJ databases">
        <title>Complete sequence of Sphingobacterium sp. 21.</title>
        <authorList>
            <consortium name="US DOE Joint Genome Institute"/>
            <person name="Lucas S."/>
            <person name="Copeland A."/>
            <person name="Lapidus A."/>
            <person name="Cheng J.-F."/>
            <person name="Goodwin L."/>
            <person name="Pitluck S."/>
            <person name="Davenport K."/>
            <person name="Detter J.C."/>
            <person name="Han C."/>
            <person name="Tapia R."/>
            <person name="Land M."/>
            <person name="Hauser L."/>
            <person name="Kyrpides N."/>
            <person name="Ivanova N."/>
            <person name="Ovchinnikova G."/>
            <person name="Pagani I."/>
            <person name="Siebers A.K."/>
            <person name="Allgaier M."/>
            <person name="Thelen M.P."/>
            <person name="Hugenholtz P."/>
            <person name="Woyke T."/>
        </authorList>
    </citation>
    <scope>NUCLEOTIDE SEQUENCE</scope>
    <source>
        <strain evidence="5">21</strain>
    </source>
</reference>
<dbReference type="Gene3D" id="1.10.10.60">
    <property type="entry name" value="Homeodomain-like"/>
    <property type="match status" value="1"/>
</dbReference>